<feature type="region of interest" description="Disordered" evidence="1">
    <location>
        <begin position="182"/>
        <end position="216"/>
    </location>
</feature>
<evidence type="ECO:0000313" key="2">
    <source>
        <dbReference type="EMBL" id="OCL06211.1"/>
    </source>
</evidence>
<protein>
    <submittedName>
        <fullName evidence="2">Uncharacterized protein</fullName>
    </submittedName>
</protein>
<name>A0A8E2EWJ9_9PEZI</name>
<accession>A0A8E2EWJ9</accession>
<dbReference type="Proteomes" id="UP000250140">
    <property type="component" value="Unassembled WGS sequence"/>
</dbReference>
<evidence type="ECO:0000313" key="3">
    <source>
        <dbReference type="Proteomes" id="UP000250140"/>
    </source>
</evidence>
<organism evidence="2 3">
    <name type="scientific">Glonium stellatum</name>
    <dbReference type="NCBI Taxonomy" id="574774"/>
    <lineage>
        <taxon>Eukaryota</taxon>
        <taxon>Fungi</taxon>
        <taxon>Dikarya</taxon>
        <taxon>Ascomycota</taxon>
        <taxon>Pezizomycotina</taxon>
        <taxon>Dothideomycetes</taxon>
        <taxon>Pleosporomycetidae</taxon>
        <taxon>Gloniales</taxon>
        <taxon>Gloniaceae</taxon>
        <taxon>Glonium</taxon>
    </lineage>
</organism>
<dbReference type="AlphaFoldDB" id="A0A8E2EWJ9"/>
<sequence length="228" mass="25466">MASSKLPPTPNLGRKTCVARRLRSIDSVERSYQEEGLPALNIPLRTVDPWSTAGRKNPALREYFGQDDRNVEGRAKKDSQTTLLFHSCANDISPSLLQSFSKRGPSIRFARPKSYFSRRPAVYWTDSLDFAVAWGIFTETGRWVSDIWNELISIECLVYVSKVDLSSIPAPFGVHIIPSPRTPEGEKQLDEWCNANNNDGDAGSRIPPPNSDKSDWSLIGSRIPMVGN</sequence>
<gene>
    <name evidence="2" type="ORF">AOQ84DRAFT_378813</name>
</gene>
<evidence type="ECO:0000256" key="1">
    <source>
        <dbReference type="SAM" id="MobiDB-lite"/>
    </source>
</evidence>
<keyword evidence="3" id="KW-1185">Reference proteome</keyword>
<reference evidence="2 3" key="1">
    <citation type="journal article" date="2016" name="Nat. Commun.">
        <title>Ectomycorrhizal ecology is imprinted in the genome of the dominant symbiotic fungus Cenococcum geophilum.</title>
        <authorList>
            <consortium name="DOE Joint Genome Institute"/>
            <person name="Peter M."/>
            <person name="Kohler A."/>
            <person name="Ohm R.A."/>
            <person name="Kuo A."/>
            <person name="Krutzmann J."/>
            <person name="Morin E."/>
            <person name="Arend M."/>
            <person name="Barry K.W."/>
            <person name="Binder M."/>
            <person name="Choi C."/>
            <person name="Clum A."/>
            <person name="Copeland A."/>
            <person name="Grisel N."/>
            <person name="Haridas S."/>
            <person name="Kipfer T."/>
            <person name="LaButti K."/>
            <person name="Lindquist E."/>
            <person name="Lipzen A."/>
            <person name="Maire R."/>
            <person name="Meier B."/>
            <person name="Mihaltcheva S."/>
            <person name="Molinier V."/>
            <person name="Murat C."/>
            <person name="Poggeler S."/>
            <person name="Quandt C.A."/>
            <person name="Sperisen C."/>
            <person name="Tritt A."/>
            <person name="Tisserant E."/>
            <person name="Crous P.W."/>
            <person name="Henrissat B."/>
            <person name="Nehls U."/>
            <person name="Egli S."/>
            <person name="Spatafora J.W."/>
            <person name="Grigoriev I.V."/>
            <person name="Martin F.M."/>
        </authorList>
    </citation>
    <scope>NUCLEOTIDE SEQUENCE [LARGE SCALE GENOMIC DNA]</scope>
    <source>
        <strain evidence="2 3">CBS 207.34</strain>
    </source>
</reference>
<dbReference type="EMBL" id="KV750108">
    <property type="protein sequence ID" value="OCL06211.1"/>
    <property type="molecule type" value="Genomic_DNA"/>
</dbReference>
<proteinExistence type="predicted"/>
<dbReference type="OrthoDB" id="3718975at2759"/>